<organism evidence="2 3">
    <name type="scientific">Sulfuracidifex tepidarius</name>
    <dbReference type="NCBI Taxonomy" id="1294262"/>
    <lineage>
        <taxon>Archaea</taxon>
        <taxon>Thermoproteota</taxon>
        <taxon>Thermoprotei</taxon>
        <taxon>Sulfolobales</taxon>
        <taxon>Sulfolobaceae</taxon>
        <taxon>Sulfuracidifex</taxon>
    </lineage>
</organism>
<dbReference type="Proteomes" id="UP000325030">
    <property type="component" value="Chromosome"/>
</dbReference>
<dbReference type="SUPFAM" id="SSF51905">
    <property type="entry name" value="FAD/NAD(P)-binding domain"/>
    <property type="match status" value="2"/>
</dbReference>
<accession>A0A510E6X9</accession>
<dbReference type="InterPro" id="IPR023753">
    <property type="entry name" value="FAD/NAD-binding_dom"/>
</dbReference>
<protein>
    <submittedName>
        <fullName evidence="2">Sulfide-quinone reductase</fullName>
    </submittedName>
</protein>
<dbReference type="PANTHER" id="PTHR43755">
    <property type="match status" value="1"/>
</dbReference>
<name>A0A510E6X9_9CREN</name>
<dbReference type="AlphaFoldDB" id="A0A510E6X9"/>
<proteinExistence type="predicted"/>
<evidence type="ECO:0000313" key="2">
    <source>
        <dbReference type="EMBL" id="BBG28236.1"/>
    </source>
</evidence>
<dbReference type="InterPro" id="IPR052541">
    <property type="entry name" value="SQRD"/>
</dbReference>
<dbReference type="InterPro" id="IPR036188">
    <property type="entry name" value="FAD/NAD-bd_sf"/>
</dbReference>
<feature type="domain" description="FAD/NAD(P)-binding" evidence="1">
    <location>
        <begin position="2"/>
        <end position="298"/>
    </location>
</feature>
<gene>
    <name evidence="2" type="ORF">IC007_2792</name>
</gene>
<reference evidence="3" key="1">
    <citation type="submission" date="2018-09" db="EMBL/GenBank/DDBJ databases">
        <title>Complete Genome Sequencing of Sulfolobus sp. JCM 16834.</title>
        <authorList>
            <person name="Kato S."/>
            <person name="Itoh T."/>
            <person name="Ohkuma M."/>
        </authorList>
    </citation>
    <scope>NUCLEOTIDE SEQUENCE [LARGE SCALE GENOMIC DNA]</scope>
    <source>
        <strain evidence="3">IC-007</strain>
    </source>
</reference>
<dbReference type="Pfam" id="PF07992">
    <property type="entry name" value="Pyr_redox_2"/>
    <property type="match status" value="1"/>
</dbReference>
<dbReference type="RefSeq" id="WP_149565097.1">
    <property type="nucleotide sequence ID" value="NZ_AP018930.1"/>
</dbReference>
<evidence type="ECO:0000259" key="1">
    <source>
        <dbReference type="Pfam" id="PF07992"/>
    </source>
</evidence>
<dbReference type="GeneID" id="41719060"/>
<sequence length="388" mass="43197">MKKVVIAGGGIAGTIVANRIAQKLSQELDKGEVEIEVLTESDEHVYLPGQLLLSFGVEDSSSLVKKEKYLLDPRIKLSTGLSGKMKEIDVGNHEVVTEDGRKHRYDDLVIATGVEYAWNEIKGYREGSFTPFEMESAIKLREKLADFSGGTVVVNVSKLPHRCPVAPLEVTMLLEDMAKKRGIREKTRVIYTFPVGNPSGRVFGIDSTNKVISKIFEDRGIEVISPFNVTSVDPEKKVIESSEGEKINYDLLISVPPNIGSKIIEDSEIGDRRRWVPTDKFTLNMKGHSDVYVIGDTTDLPISKAGSTADFESYIIANNVANDVRGNIEKKSFDGSVLCYIATGLDSATYIRFNYNRPPVPPPPSYIHWWGKLMYNKMYWNVTAKAIV</sequence>
<dbReference type="GO" id="GO:0016491">
    <property type="term" value="F:oxidoreductase activity"/>
    <property type="evidence" value="ECO:0007669"/>
    <property type="project" value="InterPro"/>
</dbReference>
<dbReference type="EMBL" id="AP018930">
    <property type="protein sequence ID" value="BBG28236.1"/>
    <property type="molecule type" value="Genomic_DNA"/>
</dbReference>
<dbReference type="PANTHER" id="PTHR43755:SF1">
    <property type="entry name" value="FAD-DEPENDENT PYRIDINE NUCLEOTIDE-DISULPHIDE OXIDOREDUCTASE"/>
    <property type="match status" value="1"/>
</dbReference>
<dbReference type="Gene3D" id="3.50.50.60">
    <property type="entry name" value="FAD/NAD(P)-binding domain"/>
    <property type="match status" value="2"/>
</dbReference>
<evidence type="ECO:0000313" key="3">
    <source>
        <dbReference type="Proteomes" id="UP000325030"/>
    </source>
</evidence>